<feature type="signal peptide" evidence="1">
    <location>
        <begin position="1"/>
        <end position="20"/>
    </location>
</feature>
<reference evidence="2 3" key="1">
    <citation type="journal article" date="2023" name="G3 (Bethesda)">
        <title>A chromosome-level genome assembly of Zasmidium syzygii isolated from banana leaves.</title>
        <authorList>
            <person name="van Westerhoven A.C."/>
            <person name="Mehrabi R."/>
            <person name="Talebi R."/>
            <person name="Steentjes M.B.F."/>
            <person name="Corcolon B."/>
            <person name="Chong P.A."/>
            <person name="Kema G.H.J."/>
            <person name="Seidl M.F."/>
        </authorList>
    </citation>
    <scope>NUCLEOTIDE SEQUENCE [LARGE SCALE GENOMIC DNA]</scope>
    <source>
        <strain evidence="2 3">P124</strain>
    </source>
</reference>
<dbReference type="InterPro" id="IPR053161">
    <property type="entry name" value="Ulvan_degrading_GH"/>
</dbReference>
<dbReference type="InterPro" id="IPR008979">
    <property type="entry name" value="Galactose-bd-like_sf"/>
</dbReference>
<accession>A0ABR0F1Y1</accession>
<sequence>MFLKPTLSWTVVLLAIKGLALNTDDQVNADIDYGTFEDPSAFVRPRFRYWIPDASVDLDTVRDDFKIAKDVGAGGLELLGYYLYGNYPSQVAEGGPVPVDWGVYGWGLDAWKNLTDVALRATKDLGMIMDFALGPNQGAGVPAAPDDEGVMWTLWPFNASVPIGGTFNDILPGWGKGRFVSASTGLVTATEFANYSAMPAWRGPVYYNGSRNTLSASTLEDVTSKVDSQGRLNLSFPSDVEGVEYQVFAFYEAQSSYLEQASPLYLNTTVPQSPVESFVQNGSRVVDHFSAAGAKLITDFWDQYLLDDDTRQLFKDVGNYAWEDSMEIGAGALLFWTPNLLQTFKTSTGYDLNKYLPLVFSYNTEANGPLASPDHYYTDEDDEGQSYVNDYWGTLTLLNRIYLETLTNWSVEALESQFSAQVAYNLPMDMLANVPSVNGPECESLGFNHVIDAYRQFAGPANLAGKRIISSELGAQREEVYEQTMPELIWDVKRSIVGSVNQFVYHGYPYTGSYPNTTWPGFSTFTYRFSNMHGPRQPYWEYFDDFMNWTARVQYVAQSGVPKIDLLFWLKKNDYFEVDSQYLPNDLQEAGYSYEYLSPDNFDLPHAIVSNGTFAPERQGFKALILRANDTLTVPGVQRLLEYADQGLPIVFSGGIPQNLTGFNTTGTEFVRSALATITDLDNVHIVPYDNLASSLAGLGITARTKVAADRTWFTYWREDKNASITYVFVYNDAWDSELGEGASTGSITFETTGVPYTYDAWTGAIGPIAAYQQTNSAITIPLSLAGNQSTVIAFHHNETRAASSRVVSTPPETFGASISSSGAWKIKAGNASQPLLLSNGTAISLPIPATPVQLTNWTLIVEAWNPPADLETDQTKPALSNSTYNITSLQPWNAISDDLRNVSGRGFYTTSFNWPPTSGTADGAVLNLGAIVNTARAWVNGHQVPPLDPTNATADIGSFLVNGTNEVEIVVATTLSNVLRTIWQQVKTSGTLWLGPEPKEQEYGLVQNVSVVPYRSTTIVLA</sequence>
<comment type="caution">
    <text evidence="2">The sequence shown here is derived from an EMBL/GenBank/DDBJ whole genome shotgun (WGS) entry which is preliminary data.</text>
</comment>
<keyword evidence="3" id="KW-1185">Reference proteome</keyword>
<evidence type="ECO:0000313" key="3">
    <source>
        <dbReference type="Proteomes" id="UP001305779"/>
    </source>
</evidence>
<keyword evidence="1" id="KW-0732">Signal</keyword>
<dbReference type="Pfam" id="PF17132">
    <property type="entry name" value="Glyco_hydro_106"/>
    <property type="match status" value="1"/>
</dbReference>
<organism evidence="2 3">
    <name type="scientific">Zasmidium cellare</name>
    <name type="common">Wine cellar mold</name>
    <name type="synonym">Racodium cellare</name>
    <dbReference type="NCBI Taxonomy" id="395010"/>
    <lineage>
        <taxon>Eukaryota</taxon>
        <taxon>Fungi</taxon>
        <taxon>Dikarya</taxon>
        <taxon>Ascomycota</taxon>
        <taxon>Pezizomycotina</taxon>
        <taxon>Dothideomycetes</taxon>
        <taxon>Dothideomycetidae</taxon>
        <taxon>Mycosphaerellales</taxon>
        <taxon>Mycosphaerellaceae</taxon>
        <taxon>Zasmidium</taxon>
    </lineage>
</organism>
<dbReference type="PANTHER" id="PTHR36848">
    <property type="entry name" value="DNA-BINDING PROTEIN (PUTATIVE SECRETED PROTEIN)-RELATED"/>
    <property type="match status" value="1"/>
</dbReference>
<dbReference type="SUPFAM" id="SSF49785">
    <property type="entry name" value="Galactose-binding domain-like"/>
    <property type="match status" value="1"/>
</dbReference>
<evidence type="ECO:0008006" key="4">
    <source>
        <dbReference type="Google" id="ProtNLM"/>
    </source>
</evidence>
<evidence type="ECO:0000313" key="2">
    <source>
        <dbReference type="EMBL" id="KAK4507961.1"/>
    </source>
</evidence>
<evidence type="ECO:0000256" key="1">
    <source>
        <dbReference type="SAM" id="SignalP"/>
    </source>
</evidence>
<protein>
    <recommendedName>
        <fullName evidence="4">Secreted protein</fullName>
    </recommendedName>
</protein>
<dbReference type="Proteomes" id="UP001305779">
    <property type="component" value="Unassembled WGS sequence"/>
</dbReference>
<proteinExistence type="predicted"/>
<dbReference type="Gene3D" id="2.60.120.260">
    <property type="entry name" value="Galactose-binding domain-like"/>
    <property type="match status" value="1"/>
</dbReference>
<dbReference type="EMBL" id="JAXOVC010000001">
    <property type="protein sequence ID" value="KAK4507961.1"/>
    <property type="molecule type" value="Genomic_DNA"/>
</dbReference>
<dbReference type="PANTHER" id="PTHR36848:SF2">
    <property type="entry name" value="SECRETED PROTEIN"/>
    <property type="match status" value="1"/>
</dbReference>
<name>A0ABR0F1Y1_ZASCE</name>
<gene>
    <name evidence="2" type="ORF">PRZ48_001696</name>
</gene>
<feature type="chain" id="PRO_5046269748" description="Secreted protein" evidence="1">
    <location>
        <begin position="21"/>
        <end position="1023"/>
    </location>
</feature>